<dbReference type="EC" id="2.4.1.-" evidence="1"/>
<comment type="caution">
    <text evidence="1">The sequence shown here is derived from an EMBL/GenBank/DDBJ whole genome shotgun (WGS) entry which is preliminary data.</text>
</comment>
<dbReference type="InterPro" id="IPR050587">
    <property type="entry name" value="GNT1/Glycosyltrans_8"/>
</dbReference>
<dbReference type="PANTHER" id="PTHR11183">
    <property type="entry name" value="GLYCOGENIN SUBFAMILY MEMBER"/>
    <property type="match status" value="1"/>
</dbReference>
<dbReference type="STRING" id="1206466.K0KEK1"/>
<dbReference type="eggNOG" id="KOG1950">
    <property type="taxonomic scope" value="Eukaryota"/>
</dbReference>
<accession>K0KEK1</accession>
<dbReference type="Gene3D" id="3.90.550.10">
    <property type="entry name" value="Spore Coat Polysaccharide Biosynthesis Protein SpsA, Chain A"/>
    <property type="match status" value="1"/>
</dbReference>
<keyword evidence="1" id="KW-0808">Transferase</keyword>
<dbReference type="GO" id="GO:0016757">
    <property type="term" value="F:glycosyltransferase activity"/>
    <property type="evidence" value="ECO:0007669"/>
    <property type="project" value="UniProtKB-KW"/>
</dbReference>
<dbReference type="Proteomes" id="UP000009328">
    <property type="component" value="Unassembled WGS sequence"/>
</dbReference>
<keyword evidence="2" id="KW-1185">Reference proteome</keyword>
<proteinExistence type="predicted"/>
<reference evidence="1 2" key="1">
    <citation type="journal article" date="2012" name="Eukaryot. Cell">
        <title>Draft genome sequence of Wickerhamomyces ciferrii NRRL Y-1031 F-60-10.</title>
        <authorList>
            <person name="Schneider J."/>
            <person name="Andrea H."/>
            <person name="Blom J."/>
            <person name="Jaenicke S."/>
            <person name="Ruckert C."/>
            <person name="Schorsch C."/>
            <person name="Szczepanowski R."/>
            <person name="Farwick M."/>
            <person name="Goesmann A."/>
            <person name="Puhler A."/>
            <person name="Schaffer S."/>
            <person name="Tauch A."/>
            <person name="Kohler T."/>
            <person name="Brinkrolf K."/>
        </authorList>
    </citation>
    <scope>NUCLEOTIDE SEQUENCE [LARGE SCALE GENOMIC DNA]</scope>
    <source>
        <strain evidence="2">ATCC 14091 / BCRC 22168 / CBS 111 / JCM 3599 / NBRC 0793 / NRRL Y-1031 F-60-10</strain>
    </source>
</reference>
<evidence type="ECO:0000313" key="2">
    <source>
        <dbReference type="Proteomes" id="UP000009328"/>
    </source>
</evidence>
<dbReference type="FunCoup" id="K0KEK1">
    <property type="interactions" value="19"/>
</dbReference>
<dbReference type="InParanoid" id="K0KEK1"/>
<evidence type="ECO:0000313" key="1">
    <source>
        <dbReference type="EMBL" id="CCH43565.1"/>
    </source>
</evidence>
<dbReference type="SUPFAM" id="SSF53448">
    <property type="entry name" value="Nucleotide-diphospho-sugar transferases"/>
    <property type="match status" value="1"/>
</dbReference>
<gene>
    <name evidence="1" type="ORF">BN7_3117</name>
</gene>
<dbReference type="InterPro" id="IPR029044">
    <property type="entry name" value="Nucleotide-diphossugar_trans"/>
</dbReference>
<dbReference type="EMBL" id="CAIF01000083">
    <property type="protein sequence ID" value="CCH43565.1"/>
    <property type="molecule type" value="Genomic_DNA"/>
</dbReference>
<name>K0KEK1_WICCF</name>
<dbReference type="HOGENOM" id="CLU_034860_1_2_1"/>
<organism evidence="1 2">
    <name type="scientific">Wickerhamomyces ciferrii (strain ATCC 14091 / BCRC 22168 / CBS 111 / JCM 3599 / NBRC 0793 / NRRL Y-1031 F-60-10)</name>
    <name type="common">Yeast</name>
    <name type="synonym">Pichia ciferrii</name>
    <dbReference type="NCBI Taxonomy" id="1206466"/>
    <lineage>
        <taxon>Eukaryota</taxon>
        <taxon>Fungi</taxon>
        <taxon>Dikarya</taxon>
        <taxon>Ascomycota</taxon>
        <taxon>Saccharomycotina</taxon>
        <taxon>Saccharomycetes</taxon>
        <taxon>Phaffomycetales</taxon>
        <taxon>Wickerhamomycetaceae</taxon>
        <taxon>Wickerhamomyces</taxon>
    </lineage>
</organism>
<sequence>MSESSFKKLSHPRRLNKLILALFISITFIYLFTSSSSSNGINYGDYSILNNVFNTQLNPHNNVLDHIKQINKTEISTIKYSESNLEYLDYDRDHIKYLYPEVIDSIYNNTDLNQVDWSKLAYVLYATSSSHLCNSMMIFAELRKFQTKAELVLLVKREFILNETAYPNEYKTLTEFSQNYNVTLKPTTVTQIGGDSVDIWKSSFTKLMVFNETQYDRIIYLDADAIILRGNMDELFFIPPCKLAVPTAYWMTKIKYEKMARDDNKKNKYKLENYKNWRPLTKPQRDYKIQKLLDEHVNIYKDSNHKIPTSQDSLKQVVNSKNFQNQLYNALPNYITIDEFELTNIVMVIQPSKDLFTKVLNAIENKRKNEYDMELVQNHLFSLPKILQKQSKNSFNYYHSNFQSVIDEIPEFMILPHQIYGTITPEINSQVDHHSYLADSFEQIFAHKLLQTSNREPAYYDTKHLDRPGEDFFNKIKYLHFSDAPIPKPWFEQRLDAEYMGFRTRCEKHPDFQKDGIVKPKHKTPDCSAGEKWESVHKLFKDVRKEVCGLDLIYTKEDTYHKIIN</sequence>
<protein>
    <submittedName>
        <fullName evidence="1">Glucose N-acetyltransferase 1-A</fullName>
        <ecNumber evidence="1">2.4.1.-</ecNumber>
    </submittedName>
</protein>
<keyword evidence="1" id="KW-0328">Glycosyltransferase</keyword>
<dbReference type="AlphaFoldDB" id="K0KEK1"/>